<evidence type="ECO:0000256" key="1">
    <source>
        <dbReference type="SAM" id="MobiDB-lite"/>
    </source>
</evidence>
<dbReference type="InParanoid" id="A0A420XT53"/>
<dbReference type="Proteomes" id="UP000281955">
    <property type="component" value="Unassembled WGS sequence"/>
</dbReference>
<gene>
    <name evidence="2" type="ORF">CLV35_0440</name>
</gene>
<evidence type="ECO:0000313" key="2">
    <source>
        <dbReference type="EMBL" id="RKS80022.1"/>
    </source>
</evidence>
<proteinExistence type="predicted"/>
<accession>A0A420XT53</accession>
<feature type="region of interest" description="Disordered" evidence="1">
    <location>
        <begin position="1"/>
        <end position="32"/>
    </location>
</feature>
<dbReference type="AlphaFoldDB" id="A0A420XT53"/>
<organism evidence="2 3">
    <name type="scientific">Motilibacter peucedani</name>
    <dbReference type="NCBI Taxonomy" id="598650"/>
    <lineage>
        <taxon>Bacteria</taxon>
        <taxon>Bacillati</taxon>
        <taxon>Actinomycetota</taxon>
        <taxon>Actinomycetes</taxon>
        <taxon>Motilibacterales</taxon>
        <taxon>Motilibacteraceae</taxon>
        <taxon>Motilibacter</taxon>
    </lineage>
</organism>
<comment type="caution">
    <text evidence="2">The sequence shown here is derived from an EMBL/GenBank/DDBJ whole genome shotgun (WGS) entry which is preliminary data.</text>
</comment>
<feature type="compositionally biased region" description="Basic and acidic residues" evidence="1">
    <location>
        <begin position="1"/>
        <end position="10"/>
    </location>
</feature>
<sequence>MNAIRVRQESDADSLAVGGDRAAAERDEAKRRRPSVIVKPDLRLQDPAALAEIELFGEVMVAAASSDHPLSPDELDEVLGLVEH</sequence>
<reference evidence="2 3" key="1">
    <citation type="submission" date="2018-10" db="EMBL/GenBank/DDBJ databases">
        <title>Genomic Encyclopedia of Archaeal and Bacterial Type Strains, Phase II (KMG-II): from individual species to whole genera.</title>
        <authorList>
            <person name="Goeker M."/>
        </authorList>
    </citation>
    <scope>NUCLEOTIDE SEQUENCE [LARGE SCALE GENOMIC DNA]</scope>
    <source>
        <strain evidence="2 3">RP-AC37</strain>
    </source>
</reference>
<keyword evidence="3" id="KW-1185">Reference proteome</keyword>
<name>A0A420XT53_9ACTN</name>
<dbReference type="EMBL" id="RBWV01000009">
    <property type="protein sequence ID" value="RKS80022.1"/>
    <property type="molecule type" value="Genomic_DNA"/>
</dbReference>
<protein>
    <submittedName>
        <fullName evidence="2">Uncharacterized protein</fullName>
    </submittedName>
</protein>
<evidence type="ECO:0000313" key="3">
    <source>
        <dbReference type="Proteomes" id="UP000281955"/>
    </source>
</evidence>